<feature type="transmembrane region" description="Helical" evidence="1">
    <location>
        <begin position="109"/>
        <end position="133"/>
    </location>
</feature>
<evidence type="ECO:0008006" key="4">
    <source>
        <dbReference type="Google" id="ProtNLM"/>
    </source>
</evidence>
<dbReference type="EMBL" id="QUSM01000002">
    <property type="protein sequence ID" value="RGD74985.1"/>
    <property type="molecule type" value="Genomic_DNA"/>
</dbReference>
<comment type="caution">
    <text evidence="2">The sequence shown here is derived from an EMBL/GenBank/DDBJ whole genome shotgun (WGS) entry which is preliminary data.</text>
</comment>
<proteinExistence type="predicted"/>
<accession>A0A3E3E121</accession>
<dbReference type="AlphaFoldDB" id="A0A3E3E121"/>
<feature type="transmembrane region" description="Helical" evidence="1">
    <location>
        <begin position="65"/>
        <end position="88"/>
    </location>
</feature>
<sequence length="271" mass="31881">MGYTIYEYLCFFMIYAFLGWVTEVIFQTIREGHFINRGFLRGPVCPIYGFGLLLVIHFLEPLKSNITVLFIGSVVFTTLLELITGFVLEKLFSIRWWDYSKEKFNLNGYICLEFSIIWGLACVFVLNIIHPLIYTFVTFIPEEVGFIAVIICSVLFIIDTILTVFTILKFKSKLKRLSQIGDKLLEFSDGIGKHISDETLIVADKTDRLKEDMYLEKLAFKELSEERKDIIENYLMKFRYLSYLKTHPKIQTSKYRDLLDEIKENMKKRKQ</sequence>
<dbReference type="RefSeq" id="WP_117531075.1">
    <property type="nucleotide sequence ID" value="NZ_QUSM01000002.1"/>
</dbReference>
<dbReference type="Proteomes" id="UP000261212">
    <property type="component" value="Unassembled WGS sequence"/>
</dbReference>
<gene>
    <name evidence="2" type="ORF">DW687_01300</name>
</gene>
<feature type="transmembrane region" description="Helical" evidence="1">
    <location>
        <begin position="6"/>
        <end position="26"/>
    </location>
</feature>
<evidence type="ECO:0000313" key="2">
    <source>
        <dbReference type="EMBL" id="RGD74985.1"/>
    </source>
</evidence>
<keyword evidence="1" id="KW-0472">Membrane</keyword>
<reference evidence="2 3" key="1">
    <citation type="submission" date="2018-08" db="EMBL/GenBank/DDBJ databases">
        <title>A genome reference for cultivated species of the human gut microbiota.</title>
        <authorList>
            <person name="Zou Y."/>
            <person name="Xue W."/>
            <person name="Luo G."/>
        </authorList>
    </citation>
    <scope>NUCLEOTIDE SEQUENCE [LARGE SCALE GENOMIC DNA]</scope>
    <source>
        <strain evidence="2 3">AM25-6</strain>
    </source>
</reference>
<feature type="transmembrane region" description="Helical" evidence="1">
    <location>
        <begin position="38"/>
        <end position="59"/>
    </location>
</feature>
<organism evidence="2 3">
    <name type="scientific">Anaerofustis stercorihominis</name>
    <dbReference type="NCBI Taxonomy" id="214853"/>
    <lineage>
        <taxon>Bacteria</taxon>
        <taxon>Bacillati</taxon>
        <taxon>Bacillota</taxon>
        <taxon>Clostridia</taxon>
        <taxon>Eubacteriales</taxon>
        <taxon>Eubacteriaceae</taxon>
        <taxon>Anaerofustis</taxon>
    </lineage>
</organism>
<name>A0A3E3E121_9FIRM</name>
<feature type="transmembrane region" description="Helical" evidence="1">
    <location>
        <begin position="145"/>
        <end position="168"/>
    </location>
</feature>
<keyword evidence="1" id="KW-0812">Transmembrane</keyword>
<dbReference type="Pfam" id="PF06541">
    <property type="entry name" value="ABC_trans_CmpB"/>
    <property type="match status" value="1"/>
</dbReference>
<evidence type="ECO:0000313" key="3">
    <source>
        <dbReference type="Proteomes" id="UP000261212"/>
    </source>
</evidence>
<keyword evidence="1" id="KW-1133">Transmembrane helix</keyword>
<protein>
    <recommendedName>
        <fullName evidence="4">ABC transporter permease</fullName>
    </recommendedName>
</protein>
<dbReference type="InterPro" id="IPR010540">
    <property type="entry name" value="CmpB_TMEM229"/>
</dbReference>
<evidence type="ECO:0000256" key="1">
    <source>
        <dbReference type="SAM" id="Phobius"/>
    </source>
</evidence>